<dbReference type="Gene3D" id="4.10.240.10">
    <property type="entry name" value="Zn(2)-C6 fungal-type DNA-binding domain"/>
    <property type="match status" value="1"/>
</dbReference>
<accession>A0A0C3HYH3</accession>
<dbReference type="GO" id="GO:0006351">
    <property type="term" value="P:DNA-templated transcription"/>
    <property type="evidence" value="ECO:0007669"/>
    <property type="project" value="InterPro"/>
</dbReference>
<dbReference type="PROSITE" id="PS50048">
    <property type="entry name" value="ZN2_CY6_FUNGAL_2"/>
    <property type="match status" value="1"/>
</dbReference>
<feature type="region of interest" description="Disordered" evidence="7">
    <location>
        <begin position="1"/>
        <end position="25"/>
    </location>
</feature>
<proteinExistence type="predicted"/>
<feature type="domain" description="Zn(2)-C6 fungal-type" evidence="8">
    <location>
        <begin position="33"/>
        <end position="65"/>
    </location>
</feature>
<dbReference type="InParanoid" id="A0A0C3HYH3"/>
<dbReference type="SMART" id="SM00066">
    <property type="entry name" value="GAL4"/>
    <property type="match status" value="1"/>
</dbReference>
<dbReference type="InterPro" id="IPR001138">
    <property type="entry name" value="Zn2Cys6_DnaBD"/>
</dbReference>
<organism evidence="9 10">
    <name type="scientific">Oidiodendron maius (strain Zn)</name>
    <dbReference type="NCBI Taxonomy" id="913774"/>
    <lineage>
        <taxon>Eukaryota</taxon>
        <taxon>Fungi</taxon>
        <taxon>Dikarya</taxon>
        <taxon>Ascomycota</taxon>
        <taxon>Pezizomycotina</taxon>
        <taxon>Leotiomycetes</taxon>
        <taxon>Leotiomycetes incertae sedis</taxon>
        <taxon>Myxotrichaceae</taxon>
        <taxon>Oidiodendron</taxon>
    </lineage>
</organism>
<evidence type="ECO:0000259" key="8">
    <source>
        <dbReference type="PROSITE" id="PS50048"/>
    </source>
</evidence>
<dbReference type="GO" id="GO:0000978">
    <property type="term" value="F:RNA polymerase II cis-regulatory region sequence-specific DNA binding"/>
    <property type="evidence" value="ECO:0007669"/>
    <property type="project" value="TreeGrafter"/>
</dbReference>
<evidence type="ECO:0000256" key="5">
    <source>
        <dbReference type="ARBA" id="ARBA00023163"/>
    </source>
</evidence>
<dbReference type="CDD" id="cd12148">
    <property type="entry name" value="fungal_TF_MHR"/>
    <property type="match status" value="1"/>
</dbReference>
<feature type="compositionally biased region" description="Polar residues" evidence="7">
    <location>
        <begin position="1"/>
        <end position="18"/>
    </location>
</feature>
<keyword evidence="1" id="KW-0479">Metal-binding</keyword>
<keyword evidence="2" id="KW-0862">Zinc</keyword>
<dbReference type="Proteomes" id="UP000054321">
    <property type="component" value="Unassembled WGS sequence"/>
</dbReference>
<keyword evidence="6" id="KW-0539">Nucleus</keyword>
<evidence type="ECO:0000256" key="6">
    <source>
        <dbReference type="ARBA" id="ARBA00023242"/>
    </source>
</evidence>
<reference evidence="10" key="2">
    <citation type="submission" date="2015-01" db="EMBL/GenBank/DDBJ databases">
        <title>Evolutionary Origins and Diversification of the Mycorrhizal Mutualists.</title>
        <authorList>
            <consortium name="DOE Joint Genome Institute"/>
            <consortium name="Mycorrhizal Genomics Consortium"/>
            <person name="Kohler A."/>
            <person name="Kuo A."/>
            <person name="Nagy L.G."/>
            <person name="Floudas D."/>
            <person name="Copeland A."/>
            <person name="Barry K.W."/>
            <person name="Cichocki N."/>
            <person name="Veneault-Fourrey C."/>
            <person name="LaButti K."/>
            <person name="Lindquist E.A."/>
            <person name="Lipzen A."/>
            <person name="Lundell T."/>
            <person name="Morin E."/>
            <person name="Murat C."/>
            <person name="Riley R."/>
            <person name="Ohm R."/>
            <person name="Sun H."/>
            <person name="Tunlid A."/>
            <person name="Henrissat B."/>
            <person name="Grigoriev I.V."/>
            <person name="Hibbett D.S."/>
            <person name="Martin F."/>
        </authorList>
    </citation>
    <scope>NUCLEOTIDE SEQUENCE [LARGE SCALE GENOMIC DNA]</scope>
    <source>
        <strain evidence="10">Zn</strain>
    </source>
</reference>
<evidence type="ECO:0000256" key="7">
    <source>
        <dbReference type="SAM" id="MobiDB-lite"/>
    </source>
</evidence>
<dbReference type="FunCoup" id="A0A0C3HYH3">
    <property type="interactions" value="1400"/>
</dbReference>
<reference evidence="9 10" key="1">
    <citation type="submission" date="2014-04" db="EMBL/GenBank/DDBJ databases">
        <authorList>
            <consortium name="DOE Joint Genome Institute"/>
            <person name="Kuo A."/>
            <person name="Martino E."/>
            <person name="Perotto S."/>
            <person name="Kohler A."/>
            <person name="Nagy L.G."/>
            <person name="Floudas D."/>
            <person name="Copeland A."/>
            <person name="Barry K.W."/>
            <person name="Cichocki N."/>
            <person name="Veneault-Fourrey C."/>
            <person name="LaButti K."/>
            <person name="Lindquist E.A."/>
            <person name="Lipzen A."/>
            <person name="Lundell T."/>
            <person name="Morin E."/>
            <person name="Murat C."/>
            <person name="Sun H."/>
            <person name="Tunlid A."/>
            <person name="Henrissat B."/>
            <person name="Grigoriev I.V."/>
            <person name="Hibbett D.S."/>
            <person name="Martin F."/>
            <person name="Nordberg H.P."/>
            <person name="Cantor M.N."/>
            <person name="Hua S.X."/>
        </authorList>
    </citation>
    <scope>NUCLEOTIDE SEQUENCE [LARGE SCALE GENOMIC DNA]</scope>
    <source>
        <strain evidence="9 10">Zn</strain>
    </source>
</reference>
<dbReference type="InterPro" id="IPR036864">
    <property type="entry name" value="Zn2-C6_fun-type_DNA-bd_sf"/>
</dbReference>
<keyword evidence="3" id="KW-0805">Transcription regulation</keyword>
<evidence type="ECO:0000256" key="4">
    <source>
        <dbReference type="ARBA" id="ARBA00023125"/>
    </source>
</evidence>
<dbReference type="STRING" id="913774.A0A0C3HYH3"/>
<dbReference type="HOGENOM" id="CLU_007091_1_0_1"/>
<protein>
    <recommendedName>
        <fullName evidence="8">Zn(2)-C6 fungal-type domain-containing protein</fullName>
    </recommendedName>
</protein>
<dbReference type="PANTHER" id="PTHR31944:SF130">
    <property type="entry name" value="ZN(II)2CYS6 TRANSCRIPTION FACTO (EUROFUNG)"/>
    <property type="match status" value="1"/>
</dbReference>
<dbReference type="CDD" id="cd00067">
    <property type="entry name" value="GAL4"/>
    <property type="match status" value="1"/>
</dbReference>
<dbReference type="GO" id="GO:0005634">
    <property type="term" value="C:nucleus"/>
    <property type="evidence" value="ECO:0007669"/>
    <property type="project" value="TreeGrafter"/>
</dbReference>
<dbReference type="Pfam" id="PF00172">
    <property type="entry name" value="Zn_clus"/>
    <property type="match status" value="1"/>
</dbReference>
<dbReference type="Pfam" id="PF04082">
    <property type="entry name" value="Fungal_trans"/>
    <property type="match status" value="1"/>
</dbReference>
<keyword evidence="5" id="KW-0804">Transcription</keyword>
<gene>
    <name evidence="9" type="ORF">OIDMADRAFT_107401</name>
</gene>
<evidence type="ECO:0000313" key="10">
    <source>
        <dbReference type="Proteomes" id="UP000054321"/>
    </source>
</evidence>
<dbReference type="SUPFAM" id="SSF57701">
    <property type="entry name" value="Zn2/Cys6 DNA-binding domain"/>
    <property type="match status" value="1"/>
</dbReference>
<dbReference type="OrthoDB" id="4236860at2759"/>
<dbReference type="InterPro" id="IPR007219">
    <property type="entry name" value="XnlR_reg_dom"/>
</dbReference>
<evidence type="ECO:0000256" key="3">
    <source>
        <dbReference type="ARBA" id="ARBA00023015"/>
    </source>
</evidence>
<dbReference type="EMBL" id="KN832870">
    <property type="protein sequence ID" value="KIN07925.1"/>
    <property type="molecule type" value="Genomic_DNA"/>
</dbReference>
<evidence type="ECO:0000256" key="2">
    <source>
        <dbReference type="ARBA" id="ARBA00022833"/>
    </source>
</evidence>
<evidence type="ECO:0000256" key="1">
    <source>
        <dbReference type="ARBA" id="ARBA00022723"/>
    </source>
</evidence>
<sequence>MSPQSSSGIPETALTTSDGHVPVSRKRKRNVLSCLDCRRRKVKCDHGLPACSRCRQRGVASSCTYEYSVGDEFGHQGESAIPADEDLSMTAKVPEPPTSGHPDSPITTHIPPAPMSAYLEQRDTITRLENRLKILEAAVANGSSGASAPPEPDPQREIPKQLEANFFKGRGFRTQFYGASCPSSILASFPEIRAIMKEAHPGSTLERLQSERKAVEARRKFGKTQVPKKPSVNLVGLVPERAVTDSFVQLYLSTFEQTYRILHLPTFWVDYESFWKSPQDCKSGFIAVLLLILASVRCMSQKEEWSFDLNGSSARTEAISWIVACDSWLQQQSQKHRTISMYQVMCLRVLAASANSLKVKQAKLFAEALLEYFKAAGMHRDPSLLEGRCSAFDQEMRRRLWATVMELELQGSLDRGTPSSLSSTPFDSKPPLNVDDEELLIDAIRNPIPRPSEEYTSASYLNLSSRTISLRISLCSLINDPRSVLGYDEVLKYEQQINEELDAIPKWRDCKGKGPDQVSALLDLQLRQYLIMLHTPFARRSYSSRNRYSRMVCFETSKYILSLHSGLISSGNCTLSLVRADVLYAALSICHNSFLCTLDPGNMFFNGILSNFEPILSDAFKLLEQRFMRLGRGYDHFWWVSAACSIVQTKLEPELAEEIKLRATERVAELYRKKMTHMERDSVMLHDGDVSSMESSGDTEATWISVSWLRIFLSIS</sequence>
<name>A0A0C3HYH3_OIDMZ</name>
<dbReference type="GO" id="GO:0008270">
    <property type="term" value="F:zinc ion binding"/>
    <property type="evidence" value="ECO:0007669"/>
    <property type="project" value="InterPro"/>
</dbReference>
<dbReference type="InterPro" id="IPR051430">
    <property type="entry name" value="Fungal_TF_Env_Response"/>
</dbReference>
<dbReference type="AlphaFoldDB" id="A0A0C3HYH3"/>
<keyword evidence="10" id="KW-1185">Reference proteome</keyword>
<dbReference type="GO" id="GO:0001228">
    <property type="term" value="F:DNA-binding transcription activator activity, RNA polymerase II-specific"/>
    <property type="evidence" value="ECO:0007669"/>
    <property type="project" value="TreeGrafter"/>
</dbReference>
<keyword evidence="4" id="KW-0238">DNA-binding</keyword>
<dbReference type="PROSITE" id="PS00463">
    <property type="entry name" value="ZN2_CY6_FUNGAL_1"/>
    <property type="match status" value="1"/>
</dbReference>
<dbReference type="PANTHER" id="PTHR31944">
    <property type="entry name" value="HEME-RESPONSIVE ZINC FINGER TRANSCRIPTION FACTOR HAP1"/>
    <property type="match status" value="1"/>
</dbReference>
<evidence type="ECO:0000313" key="9">
    <source>
        <dbReference type="EMBL" id="KIN07925.1"/>
    </source>
</evidence>